<dbReference type="STRING" id="759620.WS105_1221"/>
<dbReference type="Gene3D" id="3.40.50.300">
    <property type="entry name" value="P-loop containing nucleotide triphosphate hydrolases"/>
    <property type="match status" value="1"/>
</dbReference>
<dbReference type="SUPFAM" id="SSF52540">
    <property type="entry name" value="P-loop containing nucleoside triphosphate hydrolases"/>
    <property type="match status" value="1"/>
</dbReference>
<evidence type="ECO:0000256" key="2">
    <source>
        <dbReference type="ARBA" id="ARBA00022448"/>
    </source>
</evidence>
<name>A0A088GHM5_9LACO</name>
<organism evidence="12 13">
    <name type="scientific">Weissella ceti</name>
    <dbReference type="NCBI Taxonomy" id="759620"/>
    <lineage>
        <taxon>Bacteria</taxon>
        <taxon>Bacillati</taxon>
        <taxon>Bacillota</taxon>
        <taxon>Bacilli</taxon>
        <taxon>Lactobacillales</taxon>
        <taxon>Lactobacillaceae</taxon>
        <taxon>Weissella</taxon>
    </lineage>
</organism>
<dbReference type="Pfam" id="PF00005">
    <property type="entry name" value="ABC_tran"/>
    <property type="match status" value="1"/>
</dbReference>
<dbReference type="GO" id="GO:0090374">
    <property type="term" value="P:oligopeptide export from mitochondrion"/>
    <property type="evidence" value="ECO:0007669"/>
    <property type="project" value="TreeGrafter"/>
</dbReference>
<dbReference type="KEGG" id="wci:WS105_1221"/>
<dbReference type="SUPFAM" id="SSF90123">
    <property type="entry name" value="ABC transporter transmembrane region"/>
    <property type="match status" value="1"/>
</dbReference>
<dbReference type="InterPro" id="IPR011527">
    <property type="entry name" value="ABC1_TM_dom"/>
</dbReference>
<dbReference type="FunFam" id="3.40.50.300:FF:000221">
    <property type="entry name" value="Multidrug ABC transporter ATP-binding protein"/>
    <property type="match status" value="1"/>
</dbReference>
<feature type="transmembrane region" description="Helical" evidence="9">
    <location>
        <begin position="51"/>
        <end position="71"/>
    </location>
</feature>
<dbReference type="GO" id="GO:0005524">
    <property type="term" value="F:ATP binding"/>
    <property type="evidence" value="ECO:0007669"/>
    <property type="project" value="UniProtKB-KW"/>
</dbReference>
<dbReference type="InterPro" id="IPR039421">
    <property type="entry name" value="Type_1_exporter"/>
</dbReference>
<dbReference type="SMART" id="SM00382">
    <property type="entry name" value="AAA"/>
    <property type="match status" value="1"/>
</dbReference>
<dbReference type="Proteomes" id="UP000029079">
    <property type="component" value="Chromosome"/>
</dbReference>
<keyword evidence="13" id="KW-1185">Reference proteome</keyword>
<dbReference type="RefSeq" id="WP_009765103.1">
    <property type="nucleotide sequence ID" value="NZ_CP009223.1"/>
</dbReference>
<evidence type="ECO:0000256" key="3">
    <source>
        <dbReference type="ARBA" id="ARBA00022475"/>
    </source>
</evidence>
<evidence type="ECO:0000256" key="1">
    <source>
        <dbReference type="ARBA" id="ARBA00004651"/>
    </source>
</evidence>
<feature type="transmembrane region" description="Helical" evidence="9">
    <location>
        <begin position="132"/>
        <end position="149"/>
    </location>
</feature>
<evidence type="ECO:0000259" key="10">
    <source>
        <dbReference type="PROSITE" id="PS50893"/>
    </source>
</evidence>
<feature type="transmembrane region" description="Helical" evidence="9">
    <location>
        <begin position="277"/>
        <end position="300"/>
    </location>
</feature>
<dbReference type="PROSITE" id="PS50929">
    <property type="entry name" value="ABC_TM1F"/>
    <property type="match status" value="1"/>
</dbReference>
<keyword evidence="2" id="KW-0813">Transport</keyword>
<protein>
    <submittedName>
        <fullName evidence="12">ABC superfamily ATP binding cassette transporter, membrane protein</fullName>
    </submittedName>
</protein>
<keyword evidence="4 9" id="KW-0812">Transmembrane</keyword>
<evidence type="ECO:0000256" key="5">
    <source>
        <dbReference type="ARBA" id="ARBA00022741"/>
    </source>
</evidence>
<keyword evidence="5" id="KW-0547">Nucleotide-binding</keyword>
<dbReference type="InterPro" id="IPR003593">
    <property type="entry name" value="AAA+_ATPase"/>
</dbReference>
<dbReference type="Pfam" id="PF00664">
    <property type="entry name" value="ABC_membrane"/>
    <property type="match status" value="1"/>
</dbReference>
<keyword evidence="6" id="KW-0067">ATP-binding</keyword>
<reference evidence="12 13" key="1">
    <citation type="journal article" date="2014" name="Genome Announc.">
        <title>Complete Genome Sequences of Fish Pathogenic Weissella ceti Strains WS74 and WS105.</title>
        <authorList>
            <person name="Figueiredo H.C."/>
            <person name="Leal C.A."/>
            <person name="Dorella F.A."/>
            <person name="Carvalho A.F."/>
            <person name="Soares S.C."/>
            <person name="Pereira F.L."/>
            <person name="Azevedo V.A."/>
        </authorList>
    </citation>
    <scope>NUCLEOTIDE SEQUENCE [LARGE SCALE GENOMIC DNA]</scope>
    <source>
        <strain evidence="12 13">WS74</strain>
    </source>
</reference>
<evidence type="ECO:0000259" key="11">
    <source>
        <dbReference type="PROSITE" id="PS50929"/>
    </source>
</evidence>
<dbReference type="InterPro" id="IPR027417">
    <property type="entry name" value="P-loop_NTPase"/>
</dbReference>
<comment type="subcellular location">
    <subcellularLocation>
        <location evidence="1">Cell membrane</location>
        <topology evidence="1">Multi-pass membrane protein</topology>
    </subcellularLocation>
</comment>
<evidence type="ECO:0000313" key="12">
    <source>
        <dbReference type="EMBL" id="AIM63476.1"/>
    </source>
</evidence>
<accession>A0A088GHM5</accession>
<dbReference type="GO" id="GO:0016887">
    <property type="term" value="F:ATP hydrolysis activity"/>
    <property type="evidence" value="ECO:0007669"/>
    <property type="project" value="InterPro"/>
</dbReference>
<evidence type="ECO:0000256" key="9">
    <source>
        <dbReference type="SAM" id="Phobius"/>
    </source>
</evidence>
<dbReference type="InterPro" id="IPR036640">
    <property type="entry name" value="ABC1_TM_sf"/>
</dbReference>
<feature type="domain" description="ABC transporter" evidence="10">
    <location>
        <begin position="330"/>
        <end position="565"/>
    </location>
</feature>
<dbReference type="InterPro" id="IPR003439">
    <property type="entry name" value="ABC_transporter-like_ATP-bd"/>
</dbReference>
<proteinExistence type="predicted"/>
<reference evidence="13" key="2">
    <citation type="submission" date="2014-08" db="EMBL/GenBank/DDBJ databases">
        <title>Complete genome of Weissella ceti strain WS74 isolated from diseased rainbow trout in Brazil.</title>
        <authorList>
            <person name="Figueiredo H.C.P."/>
            <person name="Leal C.A.G."/>
            <person name="Pereira F.L."/>
            <person name="Soares S.C."/>
            <person name="Dorella F.A."/>
            <person name="Carvalho A.F."/>
            <person name="Azevedo V.A.C."/>
        </authorList>
    </citation>
    <scope>NUCLEOTIDE SEQUENCE [LARGE SCALE GENOMIC DNA]</scope>
    <source>
        <strain evidence="13">WS74</strain>
    </source>
</reference>
<dbReference type="PANTHER" id="PTHR43394">
    <property type="entry name" value="ATP-DEPENDENT PERMEASE MDL1, MITOCHONDRIAL"/>
    <property type="match status" value="1"/>
</dbReference>
<dbReference type="PROSITE" id="PS50893">
    <property type="entry name" value="ABC_TRANSPORTER_2"/>
    <property type="match status" value="1"/>
</dbReference>
<evidence type="ECO:0000256" key="4">
    <source>
        <dbReference type="ARBA" id="ARBA00022692"/>
    </source>
</evidence>
<feature type="transmembrane region" description="Helical" evidence="9">
    <location>
        <begin position="155"/>
        <end position="173"/>
    </location>
</feature>
<feature type="domain" description="ABC transmembrane type-1" evidence="11">
    <location>
        <begin position="16"/>
        <end position="297"/>
    </location>
</feature>
<gene>
    <name evidence="12" type="ORF">WS74_1227</name>
</gene>
<keyword evidence="7 9" id="KW-1133">Transmembrane helix</keyword>
<keyword evidence="8 9" id="KW-0472">Membrane</keyword>
<feature type="transmembrane region" description="Helical" evidence="9">
    <location>
        <begin position="233"/>
        <end position="257"/>
    </location>
</feature>
<evidence type="ECO:0000256" key="8">
    <source>
        <dbReference type="ARBA" id="ARBA00023136"/>
    </source>
</evidence>
<dbReference type="PANTHER" id="PTHR43394:SF1">
    <property type="entry name" value="ATP-BINDING CASSETTE SUB-FAMILY B MEMBER 10, MITOCHONDRIAL"/>
    <property type="match status" value="1"/>
</dbReference>
<dbReference type="Gene3D" id="1.20.1560.10">
    <property type="entry name" value="ABC transporter type 1, transmembrane domain"/>
    <property type="match status" value="1"/>
</dbReference>
<evidence type="ECO:0000256" key="6">
    <source>
        <dbReference type="ARBA" id="ARBA00022840"/>
    </source>
</evidence>
<dbReference type="CDD" id="cd18548">
    <property type="entry name" value="ABC_6TM_Tm287_like"/>
    <property type="match status" value="1"/>
</dbReference>
<dbReference type="KEGG" id="wct:WS74_1227"/>
<dbReference type="PATRIC" id="fig|759620.7.peg.1183"/>
<dbReference type="EMBL" id="CP009223">
    <property type="protein sequence ID" value="AIM63476.1"/>
    <property type="molecule type" value="Genomic_DNA"/>
</dbReference>
<dbReference type="GO" id="GO:0015421">
    <property type="term" value="F:ABC-type oligopeptide transporter activity"/>
    <property type="evidence" value="ECO:0007669"/>
    <property type="project" value="TreeGrafter"/>
</dbReference>
<keyword evidence="3" id="KW-1003">Cell membrane</keyword>
<dbReference type="AlphaFoldDB" id="A0A088GHM5"/>
<evidence type="ECO:0000256" key="7">
    <source>
        <dbReference type="ARBA" id="ARBA00022989"/>
    </source>
</evidence>
<sequence>MKFIFSYVKNYKVDAFWAFVTVTIAAIASLWQPKLLQQVIQAIAEDKMSQMYPLGGQLIAIALVGLVAGAISTVFSARIAMGVAADIRSDEYKKIQSFSFGNIEQFSAGNLVVRMTNDVQQIQTMVMSLFQTVLRIPMLFVGALVLALITLPQLWWVILVMIVLIVGISMMVFTPMGKYFGSIQTYIDKTNGLAKQNLQGVRVVKSFNQESREEDNFNEVADDLTDINIKIGYLFAILMPAFMLVGELAIAVSVWFVASNVVSDPTMLGALTSFVNYLMQIMMSIVMGGFMMTFAARGLVSAGRVKEVMDTKPDLTFDADAPEENLTGVVEFDDVSFSYPGDETPVLKHVSFKVESGEMVGIVGATGSGKSTLAQLIPRLYDPTEGVVKVGDENLKHVNEGSLRRAVSFVLQRATLFSGKISDNLRHGKADATTDDMKRAARIAQAAEFVEKYEDTYEHAVEERSANFSGGQKQRLSITRGVIGNPAILILDDSTSALDAKSEKKVQEALDTELKETTTFVIAEKISSVINADRIFVMDEGQLVGEGTHAELLETSPIYREIYATQKAQEVVD</sequence>
<evidence type="ECO:0000313" key="13">
    <source>
        <dbReference type="Proteomes" id="UP000029079"/>
    </source>
</evidence>
<dbReference type="GO" id="GO:0005886">
    <property type="term" value="C:plasma membrane"/>
    <property type="evidence" value="ECO:0007669"/>
    <property type="project" value="UniProtKB-SubCell"/>
</dbReference>
<feature type="transmembrane region" description="Helical" evidence="9">
    <location>
        <begin position="12"/>
        <end position="31"/>
    </location>
</feature>